<name>A0AAV0H7K6_9ROSI</name>
<evidence type="ECO:0000313" key="3">
    <source>
        <dbReference type="Proteomes" id="UP001154282"/>
    </source>
</evidence>
<organism evidence="2 3">
    <name type="scientific">Linum tenue</name>
    <dbReference type="NCBI Taxonomy" id="586396"/>
    <lineage>
        <taxon>Eukaryota</taxon>
        <taxon>Viridiplantae</taxon>
        <taxon>Streptophyta</taxon>
        <taxon>Embryophyta</taxon>
        <taxon>Tracheophyta</taxon>
        <taxon>Spermatophyta</taxon>
        <taxon>Magnoliopsida</taxon>
        <taxon>eudicotyledons</taxon>
        <taxon>Gunneridae</taxon>
        <taxon>Pentapetalae</taxon>
        <taxon>rosids</taxon>
        <taxon>fabids</taxon>
        <taxon>Malpighiales</taxon>
        <taxon>Linaceae</taxon>
        <taxon>Linum</taxon>
    </lineage>
</organism>
<evidence type="ECO:0000313" key="2">
    <source>
        <dbReference type="EMBL" id="CAI0381299.1"/>
    </source>
</evidence>
<reference evidence="2" key="1">
    <citation type="submission" date="2022-08" db="EMBL/GenBank/DDBJ databases">
        <authorList>
            <person name="Gutierrez-Valencia J."/>
        </authorList>
    </citation>
    <scope>NUCLEOTIDE SEQUENCE</scope>
</reference>
<protein>
    <recommendedName>
        <fullName evidence="4">Secreted protein</fullName>
    </recommendedName>
</protein>
<feature type="region of interest" description="Disordered" evidence="1">
    <location>
        <begin position="67"/>
        <end position="90"/>
    </location>
</feature>
<sequence>MLSLSISGYRTNKETFLYCIFPLLFCSILLLPSHAFVSRFASLCSFFCLPSREEISFLHLVLSGNVEGKRRQRRQRGWRQPRPTTISKTT</sequence>
<feature type="compositionally biased region" description="Basic residues" evidence="1">
    <location>
        <begin position="70"/>
        <end position="79"/>
    </location>
</feature>
<keyword evidence="3" id="KW-1185">Reference proteome</keyword>
<dbReference type="Proteomes" id="UP001154282">
    <property type="component" value="Unassembled WGS sequence"/>
</dbReference>
<comment type="caution">
    <text evidence="2">The sequence shown here is derived from an EMBL/GenBank/DDBJ whole genome shotgun (WGS) entry which is preliminary data.</text>
</comment>
<evidence type="ECO:0008006" key="4">
    <source>
        <dbReference type="Google" id="ProtNLM"/>
    </source>
</evidence>
<gene>
    <name evidence="2" type="ORF">LITE_LOCUS3086</name>
</gene>
<dbReference type="AlphaFoldDB" id="A0AAV0H7K6"/>
<evidence type="ECO:0000256" key="1">
    <source>
        <dbReference type="SAM" id="MobiDB-lite"/>
    </source>
</evidence>
<accession>A0AAV0H7K6</accession>
<dbReference type="EMBL" id="CAMGYJ010000002">
    <property type="protein sequence ID" value="CAI0381299.1"/>
    <property type="molecule type" value="Genomic_DNA"/>
</dbReference>
<proteinExistence type="predicted"/>